<dbReference type="PANTHER" id="PTHR32309">
    <property type="entry name" value="TYROSINE-PROTEIN KINASE"/>
    <property type="match status" value="1"/>
</dbReference>
<organism evidence="10 11">
    <name type="scientific">Mycobacterium servetii</name>
    <dbReference type="NCBI Taxonomy" id="3237418"/>
    <lineage>
        <taxon>Bacteria</taxon>
        <taxon>Bacillati</taxon>
        <taxon>Actinomycetota</taxon>
        <taxon>Actinomycetes</taxon>
        <taxon>Mycobacteriales</taxon>
        <taxon>Mycobacteriaceae</taxon>
        <taxon>Mycobacterium</taxon>
    </lineage>
</organism>
<sequence length="467" mass="49931">MPAKGFQRGSDPRTSGTDGQQHEHEHVIRRERRTMELLKKGWAVCRQRWLIFLTFVAVAAVGAAVYNATAGEEYTASTELFLRAPDVKSSASAYQGDLFSRQRAQTYINMFQSDELAQMVVDRLGLSMTPQQLVSHVSASTVKNTVLMIVSVTDRNPQRASNIANAYGDVLGKFIAKLENVENNPDVPPMVQVVTRASPASATAAGLPTPMVAVAALVLALLAASGLVWFLQHFDTKVRSRRKIEEITESDIIGRLPKTRSLGSGGDADKAFEESEEFAQAALRFSLNVESVLRRLPKVEIPPVIAVVAGHRGDEGPVATQALARAFADRGRTVGLVRIAARRQQSGRTEAVPAVTASAEAGNRVDPVTTVSCPAAGLTAEALEREIDALRPASDFILIDTPAFHESIDAQLAVAASDAAVLVVRPSSTTTLSLSELDAGVKVLDAPVLGVVVNLAKESSTVDGSYL</sequence>
<feature type="region of interest" description="Disordered" evidence="7">
    <location>
        <begin position="1"/>
        <end position="27"/>
    </location>
</feature>
<evidence type="ECO:0000256" key="1">
    <source>
        <dbReference type="ARBA" id="ARBA00004651"/>
    </source>
</evidence>
<dbReference type="InterPro" id="IPR050445">
    <property type="entry name" value="Bact_polysacc_biosynth/exp"/>
</dbReference>
<evidence type="ECO:0000256" key="8">
    <source>
        <dbReference type="SAM" id="Phobius"/>
    </source>
</evidence>
<accession>A0ABV4BWZ5</accession>
<dbReference type="EMBL" id="JBGEDP010000001">
    <property type="protein sequence ID" value="MEY8014822.1"/>
    <property type="molecule type" value="Genomic_DNA"/>
</dbReference>
<feature type="transmembrane region" description="Helical" evidence="8">
    <location>
        <begin position="211"/>
        <end position="231"/>
    </location>
</feature>
<evidence type="ECO:0000313" key="11">
    <source>
        <dbReference type="Proteomes" id="UP001564760"/>
    </source>
</evidence>
<keyword evidence="3" id="KW-1003">Cell membrane</keyword>
<evidence type="ECO:0000256" key="2">
    <source>
        <dbReference type="ARBA" id="ARBA00006683"/>
    </source>
</evidence>
<evidence type="ECO:0000256" key="4">
    <source>
        <dbReference type="ARBA" id="ARBA00022692"/>
    </source>
</evidence>
<evidence type="ECO:0000256" key="6">
    <source>
        <dbReference type="ARBA" id="ARBA00023136"/>
    </source>
</evidence>
<dbReference type="RefSeq" id="WP_369737239.1">
    <property type="nucleotide sequence ID" value="NZ_JBGEDP010000001.1"/>
</dbReference>
<comment type="caution">
    <text evidence="10">The sequence shown here is derived from an EMBL/GenBank/DDBJ whole genome shotgun (WGS) entry which is preliminary data.</text>
</comment>
<dbReference type="SUPFAM" id="SSF52540">
    <property type="entry name" value="P-loop containing nucleoside triphosphate hydrolases"/>
    <property type="match status" value="1"/>
</dbReference>
<reference evidence="10 11" key="1">
    <citation type="submission" date="2024-08" db="EMBL/GenBank/DDBJ databases">
        <title>Mycobacterium servetensis sp. nov., a novel rapid-growing mycobacterial species recovered from a human patient in Zaragoza, Spain.</title>
        <authorList>
            <person name="Tristancho-Baro A.I."/>
            <person name="Buenestado-Serrano S."/>
            <person name="Garcia De Viedma D."/>
            <person name="Milagro-Beamonte A."/>
            <person name="Burillo N."/>
            <person name="Sanz S."/>
            <person name="Lopez-Calleja A.I."/>
            <person name="Penas-Utrilla D."/>
            <person name="Guardingo M."/>
            <person name="Garcia M.J."/>
            <person name="Vinuelas-Bayon J."/>
        </authorList>
    </citation>
    <scope>NUCLEOTIDE SEQUENCE [LARGE SCALE GENOMIC DNA]</scope>
    <source>
        <strain evidence="11">HUMS_12744610</strain>
    </source>
</reference>
<dbReference type="PANTHER" id="PTHR32309:SF31">
    <property type="entry name" value="CAPSULAR EXOPOLYSACCHARIDE FAMILY"/>
    <property type="match status" value="1"/>
</dbReference>
<keyword evidence="5 8" id="KW-1133">Transmembrane helix</keyword>
<evidence type="ECO:0000256" key="3">
    <source>
        <dbReference type="ARBA" id="ARBA00022475"/>
    </source>
</evidence>
<evidence type="ECO:0000313" key="10">
    <source>
        <dbReference type="EMBL" id="MEY8014822.1"/>
    </source>
</evidence>
<feature type="transmembrane region" description="Helical" evidence="8">
    <location>
        <begin position="49"/>
        <end position="68"/>
    </location>
</feature>
<name>A0ABV4BWZ5_9MYCO</name>
<protein>
    <submittedName>
        <fullName evidence="10">Wzz/FepE/Etk N-terminal domain-containing protein</fullName>
    </submittedName>
</protein>
<evidence type="ECO:0000259" key="9">
    <source>
        <dbReference type="Pfam" id="PF02706"/>
    </source>
</evidence>
<comment type="subcellular location">
    <subcellularLocation>
        <location evidence="1">Cell membrane</location>
        <topology evidence="1">Multi-pass membrane protein</topology>
    </subcellularLocation>
</comment>
<comment type="similarity">
    <text evidence="2">Belongs to the CpsC/CapA family.</text>
</comment>
<dbReference type="Proteomes" id="UP001564760">
    <property type="component" value="Unassembled WGS sequence"/>
</dbReference>
<feature type="domain" description="Polysaccharide chain length determinant N-terminal" evidence="9">
    <location>
        <begin position="44"/>
        <end position="123"/>
    </location>
</feature>
<evidence type="ECO:0000256" key="5">
    <source>
        <dbReference type="ARBA" id="ARBA00022989"/>
    </source>
</evidence>
<gene>
    <name evidence="10" type="ORF">AB8998_07275</name>
</gene>
<dbReference type="InterPro" id="IPR027417">
    <property type="entry name" value="P-loop_NTPase"/>
</dbReference>
<keyword evidence="6 8" id="KW-0472">Membrane</keyword>
<keyword evidence="11" id="KW-1185">Reference proteome</keyword>
<evidence type="ECO:0000256" key="7">
    <source>
        <dbReference type="SAM" id="MobiDB-lite"/>
    </source>
</evidence>
<dbReference type="Gene3D" id="3.40.50.300">
    <property type="entry name" value="P-loop containing nucleotide triphosphate hydrolases"/>
    <property type="match status" value="1"/>
</dbReference>
<dbReference type="Pfam" id="PF02706">
    <property type="entry name" value="Wzz"/>
    <property type="match status" value="1"/>
</dbReference>
<keyword evidence="4 8" id="KW-0812">Transmembrane</keyword>
<proteinExistence type="inferred from homology"/>
<dbReference type="InterPro" id="IPR003856">
    <property type="entry name" value="LPS_length_determ_N"/>
</dbReference>